<dbReference type="PANTHER" id="PTHR14009:SF11">
    <property type="entry name" value="LETM1 DOMAIN-CONTAINING PROTEIN YLH47, MITOCHONDRIAL"/>
    <property type="match status" value="1"/>
</dbReference>
<evidence type="ECO:0000313" key="11">
    <source>
        <dbReference type="EMBL" id="EDO19234.1"/>
    </source>
</evidence>
<organism evidence="12">
    <name type="scientific">Vanderwaltozyma polyspora (strain ATCC 22028 / DSM 70294 / BCRC 21397 / CBS 2163 / NBRC 10782 / NRRL Y-8283 / UCD 57-17)</name>
    <name type="common">Kluyveromyces polysporus</name>
    <dbReference type="NCBI Taxonomy" id="436907"/>
    <lineage>
        <taxon>Eukaryota</taxon>
        <taxon>Fungi</taxon>
        <taxon>Dikarya</taxon>
        <taxon>Ascomycota</taxon>
        <taxon>Saccharomycotina</taxon>
        <taxon>Saccharomycetes</taxon>
        <taxon>Saccharomycetales</taxon>
        <taxon>Saccharomycetaceae</taxon>
        <taxon>Vanderwaltozyma</taxon>
    </lineage>
</organism>
<sequence>MLRQEMKRANGQLHIRRLPFNNIILKYDIRHSSSNKGPPIPKSRAVILTEGKPSLWVRIKNEASHYWNGTKLLGLEIKISFRLLSKITAGYELTRREKLQFKRTTIDVVRLIPFAAFIIIPFAELLLPVALKMFPNLLPSTYESPKDKQTKIENLRKTREMVSEVMKKDSGSLKPSSFSQEQTTVFNEFFKHVRATGEPESKEQLIQVARLFTDDTVLDNATRPYLIALAKYINLQPFGTDVMLRYRIRNKMLELKNDDLSIFYEGVDQLNPVELKNACASRGIRNLDVDDSKLKQNLKNWLVMRIKEKIPSTLLIMATAYNYGDVTSTKSLYENLTDVLSSIPDPLYHEVKVNVVEEEGASAKQKLAQLKEQESFMKEEEQQEVNSQIPVKDDICLDDMEDSTKNTKPREIKLIKSAENNFLKLK</sequence>
<dbReference type="PhylomeDB" id="A7TEY8"/>
<evidence type="ECO:0000256" key="2">
    <source>
        <dbReference type="ARBA" id="ARBA00022692"/>
    </source>
</evidence>
<name>A7TEY8_VANPO</name>
<protein>
    <recommendedName>
        <fullName evidence="10">Letm1 RBD domain-containing protein</fullName>
    </recommendedName>
</protein>
<evidence type="ECO:0000256" key="4">
    <source>
        <dbReference type="ARBA" id="ARBA00022989"/>
    </source>
</evidence>
<dbReference type="PROSITE" id="PS51758">
    <property type="entry name" value="LETM1_RBD"/>
    <property type="match status" value="1"/>
</dbReference>
<dbReference type="eggNOG" id="KOG1043">
    <property type="taxonomic scope" value="Eukaryota"/>
</dbReference>
<dbReference type="RefSeq" id="XP_001647092.1">
    <property type="nucleotide sequence ID" value="XM_001647042.1"/>
</dbReference>
<dbReference type="GO" id="GO:0005743">
    <property type="term" value="C:mitochondrial inner membrane"/>
    <property type="evidence" value="ECO:0007669"/>
    <property type="project" value="UniProtKB-SubCell"/>
</dbReference>
<proteinExistence type="predicted"/>
<keyword evidence="5 7" id="KW-0496">Mitochondrion</keyword>
<keyword evidence="2 9" id="KW-0812">Transmembrane</keyword>
<reference evidence="11 12" key="1">
    <citation type="journal article" date="2007" name="Proc. Natl. Acad. Sci. U.S.A.">
        <title>Independent sorting-out of thousands of duplicated gene pairs in two yeast species descended from a whole-genome duplication.</title>
        <authorList>
            <person name="Scannell D.R."/>
            <person name="Frank A.C."/>
            <person name="Conant G.C."/>
            <person name="Byrne K.P."/>
            <person name="Woolfit M."/>
            <person name="Wolfe K.H."/>
        </authorList>
    </citation>
    <scope>NUCLEOTIDE SEQUENCE [LARGE SCALE GENOMIC DNA]</scope>
    <source>
        <strain evidence="12">ATCC 22028 / DSM 70294 / BCRC 21397 / CBS 2163 / NBRC 10782 / NRRL Y-8283 / UCD 57-17</strain>
    </source>
</reference>
<feature type="domain" description="Letm1 RBD" evidence="10">
    <location>
        <begin position="146"/>
        <end position="345"/>
    </location>
</feature>
<evidence type="ECO:0000256" key="7">
    <source>
        <dbReference type="PROSITE-ProRule" id="PRU01094"/>
    </source>
</evidence>
<dbReference type="GeneID" id="5547569"/>
<keyword evidence="8" id="KW-0175">Coiled coil</keyword>
<dbReference type="Pfam" id="PF07766">
    <property type="entry name" value="LETM1_RBD"/>
    <property type="match status" value="1"/>
</dbReference>
<dbReference type="GO" id="GO:0043022">
    <property type="term" value="F:ribosome binding"/>
    <property type="evidence" value="ECO:0007669"/>
    <property type="project" value="InterPro"/>
</dbReference>
<dbReference type="InterPro" id="IPR044202">
    <property type="entry name" value="LETM1/MDM38-like"/>
</dbReference>
<accession>A7TEY8</accession>
<dbReference type="OMA" id="LQHYWDG"/>
<evidence type="ECO:0000259" key="10">
    <source>
        <dbReference type="PROSITE" id="PS51758"/>
    </source>
</evidence>
<dbReference type="GO" id="GO:1902600">
    <property type="term" value="P:proton transmembrane transport"/>
    <property type="evidence" value="ECO:0007669"/>
    <property type="project" value="EnsemblFungi"/>
</dbReference>
<evidence type="ECO:0000256" key="5">
    <source>
        <dbReference type="ARBA" id="ARBA00023128"/>
    </source>
</evidence>
<dbReference type="GO" id="GO:0006813">
    <property type="term" value="P:potassium ion transport"/>
    <property type="evidence" value="ECO:0007669"/>
    <property type="project" value="EnsemblFungi"/>
</dbReference>
<evidence type="ECO:0000256" key="3">
    <source>
        <dbReference type="ARBA" id="ARBA00022792"/>
    </source>
</evidence>
<dbReference type="GO" id="GO:0032979">
    <property type="term" value="P:protein insertion into mitochondrial inner membrane from matrix"/>
    <property type="evidence" value="ECO:0007669"/>
    <property type="project" value="EnsemblFungi"/>
</dbReference>
<feature type="transmembrane region" description="Helical" evidence="9">
    <location>
        <begin position="108"/>
        <end position="131"/>
    </location>
</feature>
<dbReference type="InterPro" id="IPR033122">
    <property type="entry name" value="LETM1-like_RBD"/>
</dbReference>
<dbReference type="STRING" id="436907.A7TEY8"/>
<dbReference type="FunCoup" id="A7TEY8">
    <property type="interactions" value="578"/>
</dbReference>
<keyword evidence="12" id="KW-1185">Reference proteome</keyword>
<dbReference type="PANTHER" id="PTHR14009">
    <property type="entry name" value="LEUCINE ZIPPER-EF-HAND CONTAINING TRANSMEMBRANE PROTEIN"/>
    <property type="match status" value="1"/>
</dbReference>
<dbReference type="EMBL" id="DS480381">
    <property type="protein sequence ID" value="EDO19234.1"/>
    <property type="molecule type" value="Genomic_DNA"/>
</dbReference>
<dbReference type="Proteomes" id="UP000000267">
    <property type="component" value="Unassembled WGS sequence"/>
</dbReference>
<dbReference type="OrthoDB" id="275278at2759"/>
<evidence type="ECO:0000256" key="6">
    <source>
        <dbReference type="ARBA" id="ARBA00023136"/>
    </source>
</evidence>
<feature type="coiled-coil region" evidence="8">
    <location>
        <begin position="353"/>
        <end position="383"/>
    </location>
</feature>
<keyword evidence="6 9" id="KW-0472">Membrane</keyword>
<keyword evidence="4 9" id="KW-1133">Transmembrane helix</keyword>
<comment type="subcellular location">
    <subcellularLocation>
        <location evidence="1">Mitochondrion inner membrane</location>
        <topology evidence="1">Single-pass membrane protein</topology>
    </subcellularLocation>
</comment>
<dbReference type="AlphaFoldDB" id="A7TEY8"/>
<evidence type="ECO:0000256" key="8">
    <source>
        <dbReference type="SAM" id="Coils"/>
    </source>
</evidence>
<keyword evidence="3" id="KW-0999">Mitochondrion inner membrane</keyword>
<evidence type="ECO:0000313" key="12">
    <source>
        <dbReference type="Proteomes" id="UP000000267"/>
    </source>
</evidence>
<dbReference type="KEGG" id="vpo:Kpol_1050p94"/>
<evidence type="ECO:0000256" key="9">
    <source>
        <dbReference type="SAM" id="Phobius"/>
    </source>
</evidence>
<dbReference type="InParanoid" id="A7TEY8"/>
<gene>
    <name evidence="11" type="ORF">Kpol_1050p94</name>
</gene>
<evidence type="ECO:0000256" key="1">
    <source>
        <dbReference type="ARBA" id="ARBA00004434"/>
    </source>
</evidence>
<dbReference type="HOGENOM" id="CLU_008958_5_0_1"/>
<dbReference type="GO" id="GO:0030003">
    <property type="term" value="P:intracellular monoatomic cation homeostasis"/>
    <property type="evidence" value="ECO:0007669"/>
    <property type="project" value="TreeGrafter"/>
</dbReference>